<dbReference type="PANTHER" id="PTHR24216:SF65">
    <property type="entry name" value="PAXILLIN-LIKE PROTEIN 1"/>
    <property type="match status" value="1"/>
</dbReference>
<feature type="compositionally biased region" description="Low complexity" evidence="2">
    <location>
        <begin position="944"/>
        <end position="955"/>
    </location>
</feature>
<organism evidence="4">
    <name type="scientific">Micromonas pusilla (strain CCMP1545)</name>
    <name type="common">Picoplanktonic green alga</name>
    <dbReference type="NCBI Taxonomy" id="564608"/>
    <lineage>
        <taxon>Eukaryota</taxon>
        <taxon>Viridiplantae</taxon>
        <taxon>Chlorophyta</taxon>
        <taxon>Mamiellophyceae</taxon>
        <taxon>Mamiellales</taxon>
        <taxon>Mamiellaceae</taxon>
        <taxon>Micromonas</taxon>
    </lineage>
</organism>
<dbReference type="eggNOG" id="ENOG502SGQ8">
    <property type="taxonomic scope" value="Eukaryota"/>
</dbReference>
<feature type="region of interest" description="Disordered" evidence="2">
    <location>
        <begin position="690"/>
        <end position="961"/>
    </location>
</feature>
<feature type="compositionally biased region" description="Acidic residues" evidence="2">
    <location>
        <begin position="694"/>
        <end position="705"/>
    </location>
</feature>
<feature type="compositionally biased region" description="Low complexity" evidence="2">
    <location>
        <begin position="40"/>
        <end position="56"/>
    </location>
</feature>
<keyword evidence="4" id="KW-1185">Reference proteome</keyword>
<keyword evidence="1" id="KW-0175">Coiled coil</keyword>
<dbReference type="KEGG" id="mpp:MICPUCDRAFT_48449"/>
<feature type="compositionally biased region" description="Basic and acidic residues" evidence="2">
    <location>
        <begin position="782"/>
        <end position="792"/>
    </location>
</feature>
<proteinExistence type="predicted"/>
<feature type="compositionally biased region" description="Low complexity" evidence="2">
    <location>
        <begin position="130"/>
        <end position="149"/>
    </location>
</feature>
<gene>
    <name evidence="3" type="ORF">MICPUCDRAFT_48449</name>
</gene>
<feature type="compositionally biased region" description="Basic and acidic residues" evidence="2">
    <location>
        <begin position="818"/>
        <end position="852"/>
    </location>
</feature>
<dbReference type="RefSeq" id="XP_003062012.1">
    <property type="nucleotide sequence ID" value="XM_003061966.1"/>
</dbReference>
<feature type="compositionally biased region" description="Low complexity" evidence="2">
    <location>
        <begin position="1021"/>
        <end position="1045"/>
    </location>
</feature>
<evidence type="ECO:0000256" key="2">
    <source>
        <dbReference type="SAM" id="MobiDB-lite"/>
    </source>
</evidence>
<feature type="region of interest" description="Disordered" evidence="2">
    <location>
        <begin position="1013"/>
        <end position="1045"/>
    </location>
</feature>
<dbReference type="Proteomes" id="UP000001876">
    <property type="component" value="Unassembled WGS sequence"/>
</dbReference>
<feature type="coiled-coil region" evidence="1">
    <location>
        <begin position="425"/>
        <end position="524"/>
    </location>
</feature>
<protein>
    <submittedName>
        <fullName evidence="3">Predicted protein</fullName>
    </submittedName>
</protein>
<evidence type="ECO:0000313" key="3">
    <source>
        <dbReference type="EMBL" id="EEH53724.1"/>
    </source>
</evidence>
<dbReference type="GeneID" id="9687653"/>
<feature type="region of interest" description="Disordered" evidence="2">
    <location>
        <begin position="1"/>
        <end position="197"/>
    </location>
</feature>
<accession>C1N217</accession>
<feature type="compositionally biased region" description="Low complexity" evidence="2">
    <location>
        <begin position="905"/>
        <end position="927"/>
    </location>
</feature>
<evidence type="ECO:0000313" key="4">
    <source>
        <dbReference type="Proteomes" id="UP000001876"/>
    </source>
</evidence>
<reference evidence="3 4" key="1">
    <citation type="journal article" date="2009" name="Science">
        <title>Green evolution and dynamic adaptations revealed by genomes of the marine picoeukaryotes Micromonas.</title>
        <authorList>
            <person name="Worden A.Z."/>
            <person name="Lee J.H."/>
            <person name="Mock T."/>
            <person name="Rouze P."/>
            <person name="Simmons M.P."/>
            <person name="Aerts A.L."/>
            <person name="Allen A.E."/>
            <person name="Cuvelier M.L."/>
            <person name="Derelle E."/>
            <person name="Everett M.V."/>
            <person name="Foulon E."/>
            <person name="Grimwood J."/>
            <person name="Gundlach H."/>
            <person name="Henrissat B."/>
            <person name="Napoli C."/>
            <person name="McDonald S.M."/>
            <person name="Parker M.S."/>
            <person name="Rombauts S."/>
            <person name="Salamov A."/>
            <person name="Von Dassow P."/>
            <person name="Badger J.H."/>
            <person name="Coutinho P.M."/>
            <person name="Demir E."/>
            <person name="Dubchak I."/>
            <person name="Gentemann C."/>
            <person name="Eikrem W."/>
            <person name="Gready J.E."/>
            <person name="John U."/>
            <person name="Lanier W."/>
            <person name="Lindquist E.A."/>
            <person name="Lucas S."/>
            <person name="Mayer K.F."/>
            <person name="Moreau H."/>
            <person name="Not F."/>
            <person name="Otillar R."/>
            <person name="Panaud O."/>
            <person name="Pangilinan J."/>
            <person name="Paulsen I."/>
            <person name="Piegu B."/>
            <person name="Poliakov A."/>
            <person name="Robbens S."/>
            <person name="Schmutz J."/>
            <person name="Toulza E."/>
            <person name="Wyss T."/>
            <person name="Zelensky A."/>
            <person name="Zhou K."/>
            <person name="Armbrust E.V."/>
            <person name="Bhattacharya D."/>
            <person name="Goodenough U.W."/>
            <person name="Van de Peer Y."/>
            <person name="Grigoriev I.V."/>
        </authorList>
    </citation>
    <scope>NUCLEOTIDE SEQUENCE [LARGE SCALE GENOMIC DNA]</scope>
    <source>
        <strain evidence="3 4">CCMP1545</strain>
    </source>
</reference>
<dbReference type="PANTHER" id="PTHR24216">
    <property type="entry name" value="PAXILLIN-RELATED"/>
    <property type="match status" value="1"/>
</dbReference>
<dbReference type="AlphaFoldDB" id="C1N217"/>
<feature type="region of interest" description="Disordered" evidence="2">
    <location>
        <begin position="632"/>
        <end position="661"/>
    </location>
</feature>
<name>C1N217_MICPC</name>
<dbReference type="EMBL" id="GG663745">
    <property type="protein sequence ID" value="EEH53724.1"/>
    <property type="molecule type" value="Genomic_DNA"/>
</dbReference>
<feature type="compositionally biased region" description="Low complexity" evidence="2">
    <location>
        <begin position="70"/>
        <end position="81"/>
    </location>
</feature>
<evidence type="ECO:0000256" key="1">
    <source>
        <dbReference type="SAM" id="Coils"/>
    </source>
</evidence>
<sequence length="1121" mass="117436">MPSKRSPKKTMAAWVSDLESQPPAPPKSPPRARREKESSRAGATSSSSVASARPSALTSPVRASRPGGFAAAEAAAAAAQTAHEEEKRARAARIEANKRDLAARTRLPRTGAPPKESAASSTHQTQSKRPSAPAAAASSPAKTTTTTTKTKTKPALPPRSPTKPSAPVATVTRHPVTRSPAKNNADGRRAPSPATIASDARAANVLWDRTARAMRTAHDALDEAAFAVLHDGPNVAAGTPGFGAGGIGGGADPKSSHAAAAAVSGATRKKIASRAAVKIKAARDELNDLFAGFNELRRHGDALADALARSEGGYADVTKQLASVAGYAEETTRALRKSAKEKTDVSSELAETKAALDQANNHVKQLTQRVDLEATNARELARWKVEAAEGRKHSAAFEAMRDANARHKEAVAKLTADNMVFLTRMRESETELKTLREETAGMRGEVEDKRGVWFDRARKDVERVVQNAMKRAEDAEAALEAATGASEQRVEEWTKTLEMTRTKLEETLKENDALAMKAAEAMNAESDAAAALRQSESELRDAVDRASESAHAAKAATDAMAAAREELGVLRMEHRRAREELQLAEGTVRDNAKELNKWRAVNEGVMRSKNEMEWRMLEMQAAFERAGLSFIPGEGAGSGSGSGSTPAPALSPLPPSLHRTPEPVVVAGGGGFKRERSNPELEAAMHLRRSVVDLGDDDDDDDDGRDEAISETVTPVGLTAPSGVERAAKTASKTGTAAPLIGKATTRGGYGAANKTPAVKSPKKSAAAAVAAAAEEEEEDVLEKAKEPEKAKPGRRGRGKNVAKVVPPPQQPSKKEKKAAAAKEAAPKKQKTSRDDGSESEEPHRPYQRLHDDEAEAAGSSPGPEFPPLAADDGDGGKKKKKKYSDDATSLSPPPPSGAAKGIKSSLARAAASAAASVGRAASNASSETNDDGDLFGGGGGGARSSPSAGSADAAAEARERAWMEATMERARQAAGGGFVKRVNAAKWGGADDDLDGHAVVDERVFLEAAARTTRRRAEEATATATATAAPAAARPASARSLASATSSEAAQSGFGWIGGHPGASAHTSVAALDGGDTSDEDRRALAEVRLLPVRPRSRGARRSLRTFLVATLHPRFPFNV</sequence>
<feature type="compositionally biased region" description="Low complexity" evidence="2">
    <location>
        <begin position="729"/>
        <end position="738"/>
    </location>
</feature>
<feature type="compositionally biased region" description="Low complexity" evidence="2">
    <location>
        <begin position="757"/>
        <end position="773"/>
    </location>
</feature>
<feature type="compositionally biased region" description="Polar residues" evidence="2">
    <location>
        <begin position="118"/>
        <end position="129"/>
    </location>
</feature>
<feature type="compositionally biased region" description="Basic and acidic residues" evidence="2">
    <location>
        <begin position="82"/>
        <end position="103"/>
    </location>
</feature>
<feature type="coiled-coil region" evidence="1">
    <location>
        <begin position="349"/>
        <end position="376"/>
    </location>
</feature>
<dbReference type="OrthoDB" id="568337at2759"/>